<dbReference type="AlphaFoldDB" id="Q60FA7"/>
<feature type="non-terminal residue" evidence="3">
    <location>
        <position position="1"/>
    </location>
</feature>
<dbReference type="InterPro" id="IPR002909">
    <property type="entry name" value="IPT_dom"/>
</dbReference>
<organism evidence="3">
    <name type="scientific">Tubifex tubifex</name>
    <name type="common">Sludge worm</name>
    <name type="synonym">Lumbricus tubifex</name>
    <dbReference type="NCBI Taxonomy" id="6386"/>
    <lineage>
        <taxon>Eukaryota</taxon>
        <taxon>Metazoa</taxon>
        <taxon>Spiralia</taxon>
        <taxon>Lophotrochozoa</taxon>
        <taxon>Annelida</taxon>
        <taxon>Clitellata</taxon>
        <taxon>Oligochaeta</taxon>
        <taxon>Tubificida</taxon>
        <taxon>Tubificina</taxon>
        <taxon>Naididae</taxon>
        <taxon>Tubificinae</taxon>
        <taxon>Tubifex</taxon>
    </lineage>
</organism>
<dbReference type="SUPFAM" id="SSF49417">
    <property type="entry name" value="p53-like transcription factors"/>
    <property type="match status" value="1"/>
</dbReference>
<name>Q60FA7_TUBTU</name>
<dbReference type="GO" id="GO:0045087">
    <property type="term" value="P:innate immune response"/>
    <property type="evidence" value="ECO:0007669"/>
    <property type="project" value="TreeGrafter"/>
</dbReference>
<accession>Q60FA7</accession>
<dbReference type="PROSITE" id="PS50254">
    <property type="entry name" value="REL_2"/>
    <property type="match status" value="1"/>
</dbReference>
<dbReference type="InterPro" id="IPR032397">
    <property type="entry name" value="RHD_dimer"/>
</dbReference>
<dbReference type="GO" id="GO:0033554">
    <property type="term" value="P:cellular response to stress"/>
    <property type="evidence" value="ECO:0007669"/>
    <property type="project" value="TreeGrafter"/>
</dbReference>
<dbReference type="Gene3D" id="2.60.40.340">
    <property type="entry name" value="Rel homology domain (RHD), DNA-binding domain"/>
    <property type="match status" value="1"/>
</dbReference>
<dbReference type="PANTHER" id="PTHR24169:SF25">
    <property type="entry name" value="DORSAL-RELATED IMMUNITY FACTOR DIF-RELATED"/>
    <property type="match status" value="1"/>
</dbReference>
<dbReference type="Pfam" id="PF00554">
    <property type="entry name" value="RHD_DNA_bind"/>
    <property type="match status" value="1"/>
</dbReference>
<feature type="region of interest" description="Disordered" evidence="1">
    <location>
        <begin position="299"/>
        <end position="324"/>
    </location>
</feature>
<dbReference type="Pfam" id="PF16179">
    <property type="entry name" value="RHD_dimer"/>
    <property type="match status" value="1"/>
</dbReference>
<dbReference type="GO" id="GO:0038061">
    <property type="term" value="P:non-canonical NF-kappaB signal transduction"/>
    <property type="evidence" value="ECO:0007669"/>
    <property type="project" value="TreeGrafter"/>
</dbReference>
<protein>
    <submittedName>
        <fullName evidence="3">Dorsal</fullName>
    </submittedName>
</protein>
<dbReference type="SUPFAM" id="SSF81296">
    <property type="entry name" value="E set domains"/>
    <property type="match status" value="1"/>
</dbReference>
<dbReference type="FunFam" id="2.60.40.10:FF:000046">
    <property type="entry name" value="Nuclear factor NF-kappa-B p105 subunit"/>
    <property type="match status" value="1"/>
</dbReference>
<dbReference type="Gene3D" id="2.60.40.10">
    <property type="entry name" value="Immunoglobulins"/>
    <property type="match status" value="1"/>
</dbReference>
<dbReference type="GO" id="GO:0005737">
    <property type="term" value="C:cytoplasm"/>
    <property type="evidence" value="ECO:0007669"/>
    <property type="project" value="InterPro"/>
</dbReference>
<dbReference type="GO" id="GO:0034097">
    <property type="term" value="P:response to cytokine"/>
    <property type="evidence" value="ECO:0007669"/>
    <property type="project" value="TreeGrafter"/>
</dbReference>
<feature type="non-terminal residue" evidence="3">
    <location>
        <position position="418"/>
    </location>
</feature>
<feature type="region of interest" description="Disordered" evidence="1">
    <location>
        <begin position="1"/>
        <end position="21"/>
    </location>
</feature>
<dbReference type="GO" id="GO:0000981">
    <property type="term" value="F:DNA-binding transcription factor activity, RNA polymerase II-specific"/>
    <property type="evidence" value="ECO:0007669"/>
    <property type="project" value="TreeGrafter"/>
</dbReference>
<dbReference type="PRINTS" id="PR00057">
    <property type="entry name" value="NFKBTNSCPFCT"/>
</dbReference>
<evidence type="ECO:0000259" key="2">
    <source>
        <dbReference type="PROSITE" id="PS50254"/>
    </source>
</evidence>
<dbReference type="EMBL" id="AB192889">
    <property type="protein sequence ID" value="BAD60879.1"/>
    <property type="molecule type" value="mRNA"/>
</dbReference>
<dbReference type="SMART" id="SM00429">
    <property type="entry name" value="IPT"/>
    <property type="match status" value="1"/>
</dbReference>
<dbReference type="InterPro" id="IPR037059">
    <property type="entry name" value="RHD_DNA_bind_dom_sf"/>
</dbReference>
<sequence length="418" mass="46679">FRYECEGRSAGSLPGEHSTNEQKSFPTIRINNFNGPAAIVVVSCVTKDKPYCPHPHNLVGQDCRDGVCTVKVRGRNTVSFPNIGIQCCKRHDVEESLKLREKIRVDPFGTGYFRNMNNIDLNSVRLCFQVFLPDANKKFTHIVQPIVSQPIIDKKSIHDLVICRLSRQSGYAGGGDEVFLLCEKINKDDIQVRFFEETEDGISWEAFGDFASHDVRRQYAIVFRTPPYRDPHIQSSVQVFIQLRRPSDDEIGDPKPFQYIPQDPDPYGITNKRKRKEVNVESFYSDRIPLSVWHEVKVDEPEASPTEDVKSRLKKKAVSGLQRKDKTAAAAAATIVESPVQQQHQQPQQSTSCVSVGPSMLGGVLPGGVLGGSLLGTPVATRQPMTPGTPIVLTAEALTNLLASHMLMTQQQQQQQQQ</sequence>
<dbReference type="InterPro" id="IPR014756">
    <property type="entry name" value="Ig_E-set"/>
</dbReference>
<dbReference type="GO" id="GO:0000978">
    <property type="term" value="F:RNA polymerase II cis-regulatory region sequence-specific DNA binding"/>
    <property type="evidence" value="ECO:0007669"/>
    <property type="project" value="TreeGrafter"/>
</dbReference>
<dbReference type="InterPro" id="IPR011539">
    <property type="entry name" value="RHD_DNA_bind_dom"/>
</dbReference>
<evidence type="ECO:0000256" key="1">
    <source>
        <dbReference type="SAM" id="MobiDB-lite"/>
    </source>
</evidence>
<gene>
    <name evidence="3" type="primary">dl</name>
</gene>
<dbReference type="PANTHER" id="PTHR24169">
    <property type="entry name" value="NUCLEAR FACTOR NF-KAPPA-B PROTEIN"/>
    <property type="match status" value="1"/>
</dbReference>
<reference evidence="3" key="1">
    <citation type="journal article" date="2005" name="Dev. Genes Evol.">
        <title>Differential expression of caudal and dorsal genes in the teloblast lineages of the oligochaete annelid Tubifex tubifex.</title>
        <authorList>
            <person name="Matsuo K."/>
            <person name="Yoshida H."/>
            <person name="Shimizu T."/>
        </authorList>
    </citation>
    <scope>NUCLEOTIDE SEQUENCE</scope>
</reference>
<evidence type="ECO:0000313" key="3">
    <source>
        <dbReference type="EMBL" id="BAD60879.1"/>
    </source>
</evidence>
<feature type="domain" description="RHD" evidence="2">
    <location>
        <begin position="1"/>
        <end position="158"/>
    </location>
</feature>
<dbReference type="InterPro" id="IPR000451">
    <property type="entry name" value="NFkB/Dor"/>
</dbReference>
<dbReference type="CDD" id="cd01177">
    <property type="entry name" value="IPT_NFkappaB"/>
    <property type="match status" value="1"/>
</dbReference>
<dbReference type="GO" id="GO:0045944">
    <property type="term" value="P:positive regulation of transcription by RNA polymerase II"/>
    <property type="evidence" value="ECO:0007669"/>
    <property type="project" value="TreeGrafter"/>
</dbReference>
<dbReference type="InterPro" id="IPR033926">
    <property type="entry name" value="IPT_NFkappaB"/>
</dbReference>
<dbReference type="GO" id="GO:0007249">
    <property type="term" value="P:canonical NF-kappaB signal transduction"/>
    <property type="evidence" value="ECO:0007669"/>
    <property type="project" value="TreeGrafter"/>
</dbReference>
<dbReference type="InterPro" id="IPR030492">
    <property type="entry name" value="RHD_CS"/>
</dbReference>
<dbReference type="GO" id="GO:0005634">
    <property type="term" value="C:nucleus"/>
    <property type="evidence" value="ECO:0007669"/>
    <property type="project" value="TreeGrafter"/>
</dbReference>
<feature type="region of interest" description="Disordered" evidence="1">
    <location>
        <begin position="251"/>
        <end position="270"/>
    </location>
</feature>
<dbReference type="PROSITE" id="PS01204">
    <property type="entry name" value="REL_1"/>
    <property type="match status" value="1"/>
</dbReference>
<dbReference type="InterPro" id="IPR013783">
    <property type="entry name" value="Ig-like_fold"/>
</dbReference>
<proteinExistence type="evidence at transcript level"/>
<dbReference type="InterPro" id="IPR008967">
    <property type="entry name" value="p53-like_TF_DNA-bd_sf"/>
</dbReference>